<feature type="region of interest" description="Disordered" evidence="1">
    <location>
        <begin position="72"/>
        <end position="111"/>
    </location>
</feature>
<comment type="caution">
    <text evidence="2">The sequence shown here is derived from an EMBL/GenBank/DDBJ whole genome shotgun (WGS) entry which is preliminary data.</text>
</comment>
<evidence type="ECO:0000313" key="3">
    <source>
        <dbReference type="Proteomes" id="UP001165090"/>
    </source>
</evidence>
<dbReference type="PANTHER" id="PTHR14614:SF132">
    <property type="entry name" value="PROTEIN-LYSINE METHYLTRANSFERASE C42C1.13"/>
    <property type="match status" value="1"/>
</dbReference>
<keyword evidence="3" id="KW-1185">Reference proteome</keyword>
<dbReference type="EMBL" id="BSDZ01000078">
    <property type="protein sequence ID" value="GLI67382.1"/>
    <property type="molecule type" value="Genomic_DNA"/>
</dbReference>
<proteinExistence type="predicted"/>
<dbReference type="InterPro" id="IPR019410">
    <property type="entry name" value="Methyltransf_16"/>
</dbReference>
<dbReference type="Gene3D" id="3.40.50.150">
    <property type="entry name" value="Vaccinia Virus protein VP39"/>
    <property type="match status" value="1"/>
</dbReference>
<organism evidence="2 3">
    <name type="scientific">Volvox africanus</name>
    <dbReference type="NCBI Taxonomy" id="51714"/>
    <lineage>
        <taxon>Eukaryota</taxon>
        <taxon>Viridiplantae</taxon>
        <taxon>Chlorophyta</taxon>
        <taxon>core chlorophytes</taxon>
        <taxon>Chlorophyceae</taxon>
        <taxon>CS clade</taxon>
        <taxon>Chlamydomonadales</taxon>
        <taxon>Volvocaceae</taxon>
        <taxon>Volvox</taxon>
    </lineage>
</organism>
<evidence type="ECO:0008006" key="4">
    <source>
        <dbReference type="Google" id="ProtNLM"/>
    </source>
</evidence>
<accession>A0ABQ5SBS5</accession>
<sequence length="411" mass="42882">MALVPYRVSGPAADQRAAERVIQFPGGITLRLTQWPAHSGAAGTQLRPLAGPGDDGRASAAAVATDRSTLTATAASNGSDWSPVGVPPSAQPQECQERQQQRPHRQQVSAGPPLSSLANVGLVVWQAGFLLADFLLREAPECMLRRRDSGWGSGGGGGGWRSLTVIDLGTGSGVVGIALALAGARVYLTDLPHVVPLAAANVAANCDPRSHQAFVCSYRWGDDPAAVAPKADEVAVPHDGNGSVNGGGGGPANVTAATLAPASSPLRDVEPDVITAADVLYHADLLGPLMTALRRLSAPHTVSYVSYRVRQGDEVAAFLALAAAAGFAAEEVPRSVLHEEYRCRGRSSRDSRGVGELHVGLVDAVGNLDSDDEDDDDTGFRKLMLDVECGGRERWAPGTYGILRLCRRDGV</sequence>
<dbReference type="Pfam" id="PF10294">
    <property type="entry name" value="Methyltransf_16"/>
    <property type="match status" value="1"/>
</dbReference>
<dbReference type="PANTHER" id="PTHR14614">
    <property type="entry name" value="HEPATOCELLULAR CARCINOMA-ASSOCIATED ANTIGEN"/>
    <property type="match status" value="1"/>
</dbReference>
<reference evidence="2 3" key="1">
    <citation type="journal article" date="2023" name="IScience">
        <title>Expanded male sex-determining region conserved during the evolution of homothallism in the green alga Volvox.</title>
        <authorList>
            <person name="Yamamoto K."/>
            <person name="Matsuzaki R."/>
            <person name="Mahakham W."/>
            <person name="Heman W."/>
            <person name="Sekimoto H."/>
            <person name="Kawachi M."/>
            <person name="Minakuchi Y."/>
            <person name="Toyoda A."/>
            <person name="Nozaki H."/>
        </authorList>
    </citation>
    <scope>NUCLEOTIDE SEQUENCE [LARGE SCALE GENOMIC DNA]</scope>
    <source>
        <strain evidence="2 3">NIES-4468</strain>
    </source>
</reference>
<protein>
    <recommendedName>
        <fullName evidence="4">Methyltransferase small domain-containing protein</fullName>
    </recommendedName>
</protein>
<gene>
    <name evidence="2" type="ORF">VaNZ11_011563</name>
</gene>
<dbReference type="InterPro" id="IPR029063">
    <property type="entry name" value="SAM-dependent_MTases_sf"/>
</dbReference>
<evidence type="ECO:0000313" key="2">
    <source>
        <dbReference type="EMBL" id="GLI67382.1"/>
    </source>
</evidence>
<evidence type="ECO:0000256" key="1">
    <source>
        <dbReference type="SAM" id="MobiDB-lite"/>
    </source>
</evidence>
<dbReference type="SUPFAM" id="SSF53335">
    <property type="entry name" value="S-adenosyl-L-methionine-dependent methyltransferases"/>
    <property type="match status" value="1"/>
</dbReference>
<dbReference type="Proteomes" id="UP001165090">
    <property type="component" value="Unassembled WGS sequence"/>
</dbReference>
<name>A0ABQ5SBS5_9CHLO</name>